<dbReference type="GO" id="GO:0007031">
    <property type="term" value="P:peroxisome organization"/>
    <property type="evidence" value="ECO:0007669"/>
    <property type="project" value="InterPro"/>
</dbReference>
<dbReference type="Pfam" id="PF02096">
    <property type="entry name" value="60KD_IMP"/>
    <property type="match status" value="1"/>
</dbReference>
<feature type="transmembrane region" description="Helical" evidence="8">
    <location>
        <begin position="854"/>
        <end position="872"/>
    </location>
</feature>
<reference evidence="10" key="1">
    <citation type="submission" date="2023-10" db="EMBL/GenBank/DDBJ databases">
        <authorList>
            <person name="Noh H."/>
        </authorList>
    </citation>
    <scope>NUCLEOTIDE SEQUENCE</scope>
    <source>
        <strain evidence="10">DUCC4014</strain>
    </source>
</reference>
<feature type="region of interest" description="Disordered" evidence="7">
    <location>
        <begin position="1"/>
        <end position="56"/>
    </location>
</feature>
<dbReference type="Pfam" id="PF00557">
    <property type="entry name" value="Peptidase_M24"/>
    <property type="match status" value="1"/>
</dbReference>
<evidence type="ECO:0000256" key="2">
    <source>
        <dbReference type="ARBA" id="ARBA00008766"/>
    </source>
</evidence>
<sequence length="1496" mass="161911">MRTLQAARAATRAAARRSGASCSRSYGSLPARGTFHTDGTTPTTDATKPPRYGQPLAGTHAHLVHARELTPGITAAEYEERRRKLMDSLPAGAVVVCMGSTVRLVSQQIFYKFRQATDFYYLTGFDEPDATVVLVSRPSTPRGYTMTMFVPPRERHELLWAGERTGVEGAVEIFGADEAYPSHELGAMLPGFLHGPDVYASLPPSPSPSASSQPFTPPPPRRRSSLLKLFSPEKSGSLADGDPPHLVLAAALASEHAKPLERPIQALRVRKSPAELRLMKAAAEMSSKAHREVMRFAKPGGTEAALAAHFEYICALGGSERPAYVPVVASGANSLVIHYTRNDCVLGENDLVLIDAGGERHMYASDITRTFPVSGKFTDPQRDLYQAVLNVQKECVKRVRLDEGVSLNELHRASCTLLNTELKNIGFRLTVGDVERKLYPHFLSHHVGSDLHDCPTADRSAVLREGNVITIEPGVYVPFDSAFPKAFHGLGVRIEDEVACTRDGPAVLSASAPKERAPSRSITVDAAGEAVSEAAASAFPPVQFISDLLLNTPTPSYGLSIIVLTLMLRFGITVPITMWQRRRMKRERELVVPEMKKINDRLAVKLVGDARREGLSYEDYQKRLKNEMAKAQSALHKQHGTHPLITLVTPFAVHLPVLIITSMAIRHAIAVPDSALAADSFFWIPKLGGVDPEHILPILGAMCAFGNAEASSRKRKGEQADLEAAAQPAEISEKEVFSSVVDASPKAKPKADAAPSTKRSFSTSASNAAVAPRRRPPRALRSAAAEPGPPGSPAPANPSESRKAPPVLEDIESAEKQAVQRTFIGRFLDGLTFLMRGFAIIFLPVGAVMPSGVVLYWVTSIAFSLAQTLYLGRLNRREAAIRAATRASMRLANAWQRRMRRALVLMGTASTAYLFVSYLLGRMRDGRIRALKERRERETIKAHFTSLLSTISFTLYALLPTLQPQLFAAYPVEATSQALQAKSNPAAAVAGPPGGASISDLGSLPATSSEATPGSTPADSLLLEGASEPADRELAVPHVHAPGTIAESVTSIAESETTSGSASDNGAGGPHPGESWASEFQSRLGTSEAQTEDDMLTASTVSHSISLPPTDTSSAIPSPTSERIPLESPRIAGGFSPPSLSPPRPSTFSNPPPDTRTKKELWRDLKVESITRAFATVYLVPLVYLLTSSQLTILARTRYLSDIKTGNAVNAEREREARQRDNAKRSWFAYFSVENMGLGDYADHGSAALDRICNIPVVGYAGKLIVSILPWGSTPAVATIVDTPEAVAAREAAAELDRAESERLFLTYSWWLLHEGWRGVSSRVEVAVDKVFGSMPLKRDISAQDWDNLVREIRAGVETDIDDEGKVHLYDFSPNILPPTPLPPSYEDCPLPLDPAESGPYLVSLLNQTAEQISGPDARLLIDRGVGAMLAGLADNLRADVFGDDRRRLADLLPELNRWGRSIWEGIPDGGVETLLALPEFEAFAALIFGDWAPRS</sequence>
<dbReference type="Pfam" id="PF04882">
    <property type="entry name" value="Peroxin-3"/>
    <property type="match status" value="1"/>
</dbReference>
<evidence type="ECO:0000256" key="8">
    <source>
        <dbReference type="SAM" id="Phobius"/>
    </source>
</evidence>
<dbReference type="PANTHER" id="PTHR43226:SF4">
    <property type="entry name" value="XAA-PRO AMINOPEPTIDASE 3"/>
    <property type="match status" value="1"/>
</dbReference>
<evidence type="ECO:0000256" key="6">
    <source>
        <dbReference type="RuleBase" id="RU003945"/>
    </source>
</evidence>
<dbReference type="SMART" id="SM01011">
    <property type="entry name" value="AMP_N"/>
    <property type="match status" value="1"/>
</dbReference>
<feature type="region of interest" description="Disordered" evidence="7">
    <location>
        <begin position="200"/>
        <end position="225"/>
    </location>
</feature>
<dbReference type="Gene3D" id="3.90.230.10">
    <property type="entry name" value="Creatinase/methionine aminopeptidase superfamily"/>
    <property type="match status" value="1"/>
</dbReference>
<feature type="compositionally biased region" description="Polar residues" evidence="7">
    <location>
        <begin position="1005"/>
        <end position="1018"/>
    </location>
</feature>
<dbReference type="PANTHER" id="PTHR43226">
    <property type="entry name" value="XAA-PRO AMINOPEPTIDASE 3"/>
    <property type="match status" value="1"/>
</dbReference>
<dbReference type="Gene3D" id="3.40.350.10">
    <property type="entry name" value="Creatinase/prolidase N-terminal domain"/>
    <property type="match status" value="1"/>
</dbReference>
<evidence type="ECO:0000256" key="4">
    <source>
        <dbReference type="ARBA" id="ARBA00022801"/>
    </source>
</evidence>
<evidence type="ECO:0000256" key="7">
    <source>
        <dbReference type="SAM" id="MobiDB-lite"/>
    </source>
</evidence>
<dbReference type="RefSeq" id="XP_062629723.1">
    <property type="nucleotide sequence ID" value="XM_062773739.1"/>
</dbReference>
<dbReference type="InterPro" id="IPR000994">
    <property type="entry name" value="Pept_M24"/>
</dbReference>
<comment type="cofactor">
    <cofactor evidence="1">
        <name>Mn(2+)</name>
        <dbReference type="ChEBI" id="CHEBI:29035"/>
    </cofactor>
</comment>
<feature type="compositionally biased region" description="Polar residues" evidence="7">
    <location>
        <begin position="1051"/>
        <end position="1064"/>
    </location>
</feature>
<feature type="region of interest" description="Disordered" evidence="7">
    <location>
        <begin position="742"/>
        <end position="805"/>
    </location>
</feature>
<dbReference type="EMBL" id="CP086718">
    <property type="protein sequence ID" value="WOO83697.1"/>
    <property type="molecule type" value="Genomic_DNA"/>
</dbReference>
<dbReference type="SUPFAM" id="SSF53092">
    <property type="entry name" value="Creatinase/prolidase N-terminal domain"/>
    <property type="match status" value="1"/>
</dbReference>
<feature type="transmembrane region" description="Helical" evidence="8">
    <location>
        <begin position="557"/>
        <end position="579"/>
    </location>
</feature>
<protein>
    <submittedName>
        <fullName evidence="10">Intermediate cleaving peptidase 55</fullName>
    </submittedName>
</protein>
<feature type="compositionally biased region" description="Pro residues" evidence="7">
    <location>
        <begin position="787"/>
        <end position="796"/>
    </location>
</feature>
<feature type="region of interest" description="Disordered" evidence="7">
    <location>
        <begin position="1051"/>
        <end position="1157"/>
    </location>
</feature>
<name>A0AAF1BK88_9TREE</name>
<feature type="region of interest" description="Disordered" evidence="7">
    <location>
        <begin position="999"/>
        <end position="1022"/>
    </location>
</feature>
<keyword evidence="11" id="KW-1185">Reference proteome</keyword>
<dbReference type="Proteomes" id="UP000827549">
    <property type="component" value="Chromosome 5"/>
</dbReference>
<keyword evidence="6 8" id="KW-0812">Transmembrane</keyword>
<keyword evidence="3" id="KW-0479">Metal-binding</keyword>
<keyword evidence="4" id="KW-0378">Hydrolase</keyword>
<dbReference type="GeneID" id="87810392"/>
<dbReference type="GO" id="GO:0006508">
    <property type="term" value="P:proteolysis"/>
    <property type="evidence" value="ECO:0007669"/>
    <property type="project" value="TreeGrafter"/>
</dbReference>
<comment type="similarity">
    <text evidence="2">Belongs to the peptidase M24B family.</text>
</comment>
<dbReference type="GO" id="GO:0070006">
    <property type="term" value="F:metalloaminopeptidase activity"/>
    <property type="evidence" value="ECO:0007669"/>
    <property type="project" value="InterPro"/>
</dbReference>
<dbReference type="InterPro" id="IPR036005">
    <property type="entry name" value="Creatinase/aminopeptidase-like"/>
</dbReference>
<feature type="compositionally biased region" description="Low complexity" evidence="7">
    <location>
        <begin position="1"/>
        <end position="47"/>
    </location>
</feature>
<feature type="domain" description="Aminopeptidase P N-terminal" evidence="9">
    <location>
        <begin position="73"/>
        <end position="209"/>
    </location>
</feature>
<dbReference type="GO" id="GO:0005739">
    <property type="term" value="C:mitochondrion"/>
    <property type="evidence" value="ECO:0007669"/>
    <property type="project" value="TreeGrafter"/>
</dbReference>
<gene>
    <name evidence="10" type="primary">ICP55</name>
    <name evidence="10" type="ORF">LOC62_05G007219</name>
</gene>
<dbReference type="Pfam" id="PF05195">
    <property type="entry name" value="AMP_N"/>
    <property type="match status" value="1"/>
</dbReference>
<evidence type="ECO:0000313" key="11">
    <source>
        <dbReference type="Proteomes" id="UP000827549"/>
    </source>
</evidence>
<evidence type="ECO:0000256" key="1">
    <source>
        <dbReference type="ARBA" id="ARBA00001936"/>
    </source>
</evidence>
<dbReference type="GO" id="GO:0030145">
    <property type="term" value="F:manganese ion binding"/>
    <property type="evidence" value="ECO:0007669"/>
    <property type="project" value="InterPro"/>
</dbReference>
<dbReference type="GO" id="GO:0005778">
    <property type="term" value="C:peroxisomal membrane"/>
    <property type="evidence" value="ECO:0007669"/>
    <property type="project" value="InterPro"/>
</dbReference>
<comment type="similarity">
    <text evidence="6">Belongs to the OXA1/ALB3/YidC family.</text>
</comment>
<keyword evidence="8" id="KW-0472">Membrane</keyword>
<accession>A0AAF1BK88</accession>
<feature type="compositionally biased region" description="Polar residues" evidence="7">
    <location>
        <begin position="1078"/>
        <end position="1089"/>
    </location>
</feature>
<dbReference type="InterPro" id="IPR028055">
    <property type="entry name" value="YidC/Oxa/ALB_C"/>
</dbReference>
<dbReference type="InterPro" id="IPR007865">
    <property type="entry name" value="Aminopep_P_N"/>
</dbReference>
<dbReference type="InterPro" id="IPR029149">
    <property type="entry name" value="Creatin/AminoP/Spt16_N"/>
</dbReference>
<dbReference type="SUPFAM" id="SSF55920">
    <property type="entry name" value="Creatinase/aminopeptidase"/>
    <property type="match status" value="1"/>
</dbReference>
<evidence type="ECO:0000256" key="3">
    <source>
        <dbReference type="ARBA" id="ARBA00022723"/>
    </source>
</evidence>
<feature type="compositionally biased region" description="Pro residues" evidence="7">
    <location>
        <begin position="1139"/>
        <end position="1154"/>
    </location>
</feature>
<evidence type="ECO:0000259" key="9">
    <source>
        <dbReference type="SMART" id="SM01011"/>
    </source>
</evidence>
<comment type="subcellular location">
    <subcellularLocation>
        <location evidence="6">Membrane</location>
        <topology evidence="6">Multi-pass membrane protein</topology>
    </subcellularLocation>
</comment>
<feature type="transmembrane region" description="Helical" evidence="8">
    <location>
        <begin position="827"/>
        <end position="848"/>
    </location>
</feature>
<organism evidence="10 11">
    <name type="scientific">Vanrija pseudolonga</name>
    <dbReference type="NCBI Taxonomy" id="143232"/>
    <lineage>
        <taxon>Eukaryota</taxon>
        <taxon>Fungi</taxon>
        <taxon>Dikarya</taxon>
        <taxon>Basidiomycota</taxon>
        <taxon>Agaricomycotina</taxon>
        <taxon>Tremellomycetes</taxon>
        <taxon>Trichosporonales</taxon>
        <taxon>Trichosporonaceae</taxon>
        <taxon>Vanrija</taxon>
    </lineage>
</organism>
<dbReference type="InterPro" id="IPR006966">
    <property type="entry name" value="Peroxin-3"/>
</dbReference>
<feature type="transmembrane region" description="Helical" evidence="8">
    <location>
        <begin position="902"/>
        <end position="920"/>
    </location>
</feature>
<evidence type="ECO:0000313" key="10">
    <source>
        <dbReference type="EMBL" id="WOO83697.1"/>
    </source>
</evidence>
<feature type="compositionally biased region" description="Low complexity" evidence="7">
    <location>
        <begin position="742"/>
        <end position="756"/>
    </location>
</feature>
<dbReference type="CDD" id="cd01087">
    <property type="entry name" value="Prolidase"/>
    <property type="match status" value="1"/>
</dbReference>
<keyword evidence="8" id="KW-1133">Transmembrane helix</keyword>
<proteinExistence type="inferred from homology"/>
<dbReference type="InterPro" id="IPR052433">
    <property type="entry name" value="X-Pro_dipept-like"/>
</dbReference>
<evidence type="ECO:0000256" key="5">
    <source>
        <dbReference type="ARBA" id="ARBA00023211"/>
    </source>
</evidence>
<keyword evidence="5" id="KW-0464">Manganese</keyword>
<feature type="compositionally biased region" description="Polar residues" evidence="7">
    <location>
        <begin position="1097"/>
        <end position="1121"/>
    </location>
</feature>